<accession>A0A9X0DKG8</accession>
<evidence type="ECO:0000313" key="2">
    <source>
        <dbReference type="Proteomes" id="UP001152300"/>
    </source>
</evidence>
<dbReference type="AlphaFoldDB" id="A0A9X0DKG8"/>
<name>A0A9X0DKG8_9HELO</name>
<gene>
    <name evidence="1" type="ORF">OCU04_006342</name>
</gene>
<comment type="caution">
    <text evidence="1">The sequence shown here is derived from an EMBL/GenBank/DDBJ whole genome shotgun (WGS) entry which is preliminary data.</text>
</comment>
<proteinExistence type="predicted"/>
<dbReference type="EMBL" id="JAPEIS010000006">
    <property type="protein sequence ID" value="KAJ8065670.1"/>
    <property type="molecule type" value="Genomic_DNA"/>
</dbReference>
<reference evidence="1" key="1">
    <citation type="submission" date="2022-11" db="EMBL/GenBank/DDBJ databases">
        <title>Genome Resource of Sclerotinia nivalis Strain SnTB1, a Plant Pathogen Isolated from American Ginseng.</title>
        <authorList>
            <person name="Fan S."/>
        </authorList>
    </citation>
    <scope>NUCLEOTIDE SEQUENCE</scope>
    <source>
        <strain evidence="1">SnTB1</strain>
    </source>
</reference>
<keyword evidence="2" id="KW-1185">Reference proteome</keyword>
<organism evidence="1 2">
    <name type="scientific">Sclerotinia nivalis</name>
    <dbReference type="NCBI Taxonomy" id="352851"/>
    <lineage>
        <taxon>Eukaryota</taxon>
        <taxon>Fungi</taxon>
        <taxon>Dikarya</taxon>
        <taxon>Ascomycota</taxon>
        <taxon>Pezizomycotina</taxon>
        <taxon>Leotiomycetes</taxon>
        <taxon>Helotiales</taxon>
        <taxon>Sclerotiniaceae</taxon>
        <taxon>Sclerotinia</taxon>
    </lineage>
</organism>
<dbReference type="Proteomes" id="UP001152300">
    <property type="component" value="Unassembled WGS sequence"/>
</dbReference>
<protein>
    <submittedName>
        <fullName evidence="1">Uncharacterized protein</fullName>
    </submittedName>
</protein>
<evidence type="ECO:0000313" key="1">
    <source>
        <dbReference type="EMBL" id="KAJ8065670.1"/>
    </source>
</evidence>
<sequence>MAQPSPADIAVNNLGTSASVAAAAAIQQNSRPSTAGWGFSCSRCCALPSRTATTISNSRWYPNEYYCSRSRTESACTTKSTNSRPAITCATDGISSRSMWMSTRKSMFTAHTRPES</sequence>